<dbReference type="InterPro" id="IPR026846">
    <property type="entry name" value="Nse2(Mms21)"/>
</dbReference>
<dbReference type="PANTHER" id="PTHR21330:SF1">
    <property type="entry name" value="E3 SUMO-PROTEIN LIGASE NSE2"/>
    <property type="match status" value="1"/>
</dbReference>
<organism evidence="15 16">
    <name type="scientific">Orchesella dallaii</name>
    <dbReference type="NCBI Taxonomy" id="48710"/>
    <lineage>
        <taxon>Eukaryota</taxon>
        <taxon>Metazoa</taxon>
        <taxon>Ecdysozoa</taxon>
        <taxon>Arthropoda</taxon>
        <taxon>Hexapoda</taxon>
        <taxon>Collembola</taxon>
        <taxon>Entomobryomorpha</taxon>
        <taxon>Entomobryoidea</taxon>
        <taxon>Orchesellidae</taxon>
        <taxon>Orchesellinae</taxon>
        <taxon>Orchesella</taxon>
    </lineage>
</organism>
<evidence type="ECO:0000256" key="7">
    <source>
        <dbReference type="ARBA" id="ARBA00022771"/>
    </source>
</evidence>
<evidence type="ECO:0000313" key="16">
    <source>
        <dbReference type="Proteomes" id="UP001642540"/>
    </source>
</evidence>
<dbReference type="Pfam" id="PF11789">
    <property type="entry name" value="zf-Nse"/>
    <property type="match status" value="1"/>
</dbReference>
<evidence type="ECO:0000256" key="1">
    <source>
        <dbReference type="ARBA" id="ARBA00004123"/>
    </source>
</evidence>
<evidence type="ECO:0000256" key="12">
    <source>
        <dbReference type="ARBA" id="ARBA00032533"/>
    </source>
</evidence>
<evidence type="ECO:0000256" key="5">
    <source>
        <dbReference type="ARBA" id="ARBA00022679"/>
    </source>
</evidence>
<keyword evidence="10" id="KW-0539">Nucleus</keyword>
<name>A0ABP1QRX9_9HEXA</name>
<evidence type="ECO:0000256" key="10">
    <source>
        <dbReference type="ARBA" id="ARBA00023242"/>
    </source>
</evidence>
<dbReference type="EMBL" id="CAXLJM020000041">
    <property type="protein sequence ID" value="CAL8109292.1"/>
    <property type="molecule type" value="Genomic_DNA"/>
</dbReference>
<keyword evidence="5" id="KW-0808">Transferase</keyword>
<keyword evidence="6" id="KW-0479">Metal-binding</keyword>
<evidence type="ECO:0000256" key="4">
    <source>
        <dbReference type="ARBA" id="ARBA00020923"/>
    </source>
</evidence>
<accession>A0ABP1QRX9</accession>
<dbReference type="InterPro" id="IPR004181">
    <property type="entry name" value="Znf_MIZ"/>
</dbReference>
<comment type="caution">
    <text evidence="15">The sequence shown here is derived from an EMBL/GenBank/DDBJ whole genome shotgun (WGS) entry which is preliminary data.</text>
</comment>
<dbReference type="SUPFAM" id="SSF57850">
    <property type="entry name" value="RING/U-box"/>
    <property type="match status" value="1"/>
</dbReference>
<feature type="region of interest" description="Disordered" evidence="13">
    <location>
        <begin position="1"/>
        <end position="32"/>
    </location>
</feature>
<gene>
    <name evidence="15" type="ORF">ODALV1_LOCUS13245</name>
</gene>
<keyword evidence="8" id="KW-0833">Ubl conjugation pathway</keyword>
<evidence type="ECO:0000256" key="8">
    <source>
        <dbReference type="ARBA" id="ARBA00022786"/>
    </source>
</evidence>
<evidence type="ECO:0000313" key="15">
    <source>
        <dbReference type="EMBL" id="CAL8109292.1"/>
    </source>
</evidence>
<sequence length="140" mass="16107">MRNAEKAMDQEQEESDVEKDEDSEITDNDSNTTFLSHVPYTLKDLFTHQYKPFDEDKDVDMSVLPTVDPITKELIFTPLRNKFCNHVFDENSIYDFISANPDATCPMHACLNKRILDPSHLVSDPILTAHVRQKNFNSSV</sequence>
<evidence type="ECO:0000256" key="6">
    <source>
        <dbReference type="ARBA" id="ARBA00022723"/>
    </source>
</evidence>
<dbReference type="InterPro" id="IPR013083">
    <property type="entry name" value="Znf_RING/FYVE/PHD"/>
</dbReference>
<feature type="compositionally biased region" description="Acidic residues" evidence="13">
    <location>
        <begin position="10"/>
        <end position="27"/>
    </location>
</feature>
<evidence type="ECO:0000256" key="11">
    <source>
        <dbReference type="ARBA" id="ARBA00031731"/>
    </source>
</evidence>
<keyword evidence="7" id="KW-0863">Zinc-finger</keyword>
<comment type="subcellular location">
    <subcellularLocation>
        <location evidence="1">Nucleus</location>
    </subcellularLocation>
</comment>
<evidence type="ECO:0000256" key="3">
    <source>
        <dbReference type="ARBA" id="ARBA00008212"/>
    </source>
</evidence>
<evidence type="ECO:0000256" key="13">
    <source>
        <dbReference type="SAM" id="MobiDB-lite"/>
    </source>
</evidence>
<comment type="pathway">
    <text evidence="2">Protein modification; protein sumoylation.</text>
</comment>
<keyword evidence="9" id="KW-0862">Zinc</keyword>
<evidence type="ECO:0000256" key="2">
    <source>
        <dbReference type="ARBA" id="ARBA00004718"/>
    </source>
</evidence>
<comment type="similarity">
    <text evidence="3">Belongs to the NSE2 family.</text>
</comment>
<dbReference type="Gene3D" id="3.30.40.10">
    <property type="entry name" value="Zinc/RING finger domain, C3HC4 (zinc finger)"/>
    <property type="match status" value="1"/>
</dbReference>
<dbReference type="Proteomes" id="UP001642540">
    <property type="component" value="Unassembled WGS sequence"/>
</dbReference>
<evidence type="ECO:0000259" key="14">
    <source>
        <dbReference type="Pfam" id="PF11789"/>
    </source>
</evidence>
<keyword evidence="16" id="KW-1185">Reference proteome</keyword>
<protein>
    <recommendedName>
        <fullName evidence="4">E3 SUMO-protein ligase NSE2</fullName>
    </recommendedName>
    <alternativeName>
        <fullName evidence="11">E3 SUMO-protein transferase NSE2</fullName>
    </alternativeName>
    <alternativeName>
        <fullName evidence="12">Non-structural maintenance of chromosomes element 2 homolog</fullName>
    </alternativeName>
</protein>
<feature type="domain" description="SP-RING-type" evidence="14">
    <location>
        <begin position="59"/>
        <end position="110"/>
    </location>
</feature>
<reference evidence="15 16" key="1">
    <citation type="submission" date="2024-08" db="EMBL/GenBank/DDBJ databases">
        <authorList>
            <person name="Cucini C."/>
            <person name="Frati F."/>
        </authorList>
    </citation>
    <scope>NUCLEOTIDE SEQUENCE [LARGE SCALE GENOMIC DNA]</scope>
</reference>
<proteinExistence type="inferred from homology"/>
<dbReference type="PANTHER" id="PTHR21330">
    <property type="entry name" value="E3 SUMO-PROTEIN LIGASE NSE2"/>
    <property type="match status" value="1"/>
</dbReference>
<evidence type="ECO:0000256" key="9">
    <source>
        <dbReference type="ARBA" id="ARBA00022833"/>
    </source>
</evidence>